<reference evidence="3" key="2">
    <citation type="submission" date="2017-10" db="EMBL/GenBank/DDBJ databases">
        <title>Ladona fulva Genome sequencing and assembly.</title>
        <authorList>
            <person name="Murali S."/>
            <person name="Richards S."/>
            <person name="Bandaranaike D."/>
            <person name="Bellair M."/>
            <person name="Blankenburg K."/>
            <person name="Chao H."/>
            <person name="Dinh H."/>
            <person name="Doddapaneni H."/>
            <person name="Dugan-Rocha S."/>
            <person name="Elkadiri S."/>
            <person name="Gnanaolivu R."/>
            <person name="Hernandez B."/>
            <person name="Skinner E."/>
            <person name="Javaid M."/>
            <person name="Lee S."/>
            <person name="Li M."/>
            <person name="Ming W."/>
            <person name="Munidasa M."/>
            <person name="Muniz J."/>
            <person name="Nguyen L."/>
            <person name="Hughes D."/>
            <person name="Osuji N."/>
            <person name="Pu L.-L."/>
            <person name="Puazo M."/>
            <person name="Qu C."/>
            <person name="Quiroz J."/>
            <person name="Raj R."/>
            <person name="Weissenberger G."/>
            <person name="Xin Y."/>
            <person name="Zou X."/>
            <person name="Han Y."/>
            <person name="Worley K."/>
            <person name="Muzny D."/>
            <person name="Gibbs R."/>
        </authorList>
    </citation>
    <scope>NUCLEOTIDE SEQUENCE</scope>
    <source>
        <strain evidence="3">Sampled in the wild</strain>
    </source>
</reference>
<reference evidence="3" key="1">
    <citation type="submission" date="2013-04" db="EMBL/GenBank/DDBJ databases">
        <authorList>
            <person name="Qu J."/>
            <person name="Murali S.C."/>
            <person name="Bandaranaike D."/>
            <person name="Bellair M."/>
            <person name="Blankenburg K."/>
            <person name="Chao H."/>
            <person name="Dinh H."/>
            <person name="Doddapaneni H."/>
            <person name="Downs B."/>
            <person name="Dugan-Rocha S."/>
            <person name="Elkadiri S."/>
            <person name="Gnanaolivu R.D."/>
            <person name="Hernandez B."/>
            <person name="Javaid M."/>
            <person name="Jayaseelan J.C."/>
            <person name="Lee S."/>
            <person name="Li M."/>
            <person name="Ming W."/>
            <person name="Munidasa M."/>
            <person name="Muniz J."/>
            <person name="Nguyen L."/>
            <person name="Ongeri F."/>
            <person name="Osuji N."/>
            <person name="Pu L.-L."/>
            <person name="Puazo M."/>
            <person name="Qu C."/>
            <person name="Quiroz J."/>
            <person name="Raj R."/>
            <person name="Weissenberger G."/>
            <person name="Xin Y."/>
            <person name="Zou X."/>
            <person name="Han Y."/>
            <person name="Richards S."/>
            <person name="Worley K."/>
            <person name="Muzny D."/>
            <person name="Gibbs R."/>
        </authorList>
    </citation>
    <scope>NUCLEOTIDE SEQUENCE</scope>
    <source>
        <strain evidence="3">Sampled in the wild</strain>
    </source>
</reference>
<evidence type="ECO:0000256" key="1">
    <source>
        <dbReference type="ARBA" id="ARBA00022691"/>
    </source>
</evidence>
<dbReference type="Pfam" id="PF22528">
    <property type="entry name" value="PRMT_C"/>
    <property type="match status" value="1"/>
</dbReference>
<feature type="non-terminal residue" evidence="3">
    <location>
        <position position="206"/>
    </location>
</feature>
<organism evidence="3 4">
    <name type="scientific">Ladona fulva</name>
    <name type="common">Scarce chaser dragonfly</name>
    <name type="synonym">Libellula fulva</name>
    <dbReference type="NCBI Taxonomy" id="123851"/>
    <lineage>
        <taxon>Eukaryota</taxon>
        <taxon>Metazoa</taxon>
        <taxon>Ecdysozoa</taxon>
        <taxon>Arthropoda</taxon>
        <taxon>Hexapoda</taxon>
        <taxon>Insecta</taxon>
        <taxon>Pterygota</taxon>
        <taxon>Palaeoptera</taxon>
        <taxon>Odonata</taxon>
        <taxon>Epiprocta</taxon>
        <taxon>Anisoptera</taxon>
        <taxon>Libelluloidea</taxon>
        <taxon>Libellulidae</taxon>
        <taxon>Ladona</taxon>
    </lineage>
</organism>
<keyword evidence="1" id="KW-0949">S-adenosyl-L-methionine</keyword>
<comment type="caution">
    <text evidence="3">The sequence shown here is derived from an EMBL/GenBank/DDBJ whole genome shotgun (WGS) entry which is preliminary data.</text>
</comment>
<gene>
    <name evidence="3" type="ORF">J437_LFUL004508</name>
</gene>
<accession>A0A8K0KBB2</accession>
<dbReference type="Proteomes" id="UP000792457">
    <property type="component" value="Unassembled WGS sequence"/>
</dbReference>
<keyword evidence="4" id="KW-1185">Reference proteome</keyword>
<evidence type="ECO:0000313" key="4">
    <source>
        <dbReference type="Proteomes" id="UP000792457"/>
    </source>
</evidence>
<dbReference type="EMBL" id="KZ308498">
    <property type="protein sequence ID" value="KAG8230595.1"/>
    <property type="molecule type" value="Genomic_DNA"/>
</dbReference>
<name>A0A8K0KBB2_LADFU</name>
<feature type="domain" description="Protein arginine N-methyltransferase" evidence="2">
    <location>
        <begin position="127"/>
        <end position="191"/>
    </location>
</feature>
<dbReference type="InterPro" id="IPR029063">
    <property type="entry name" value="SAM-dependent_MTases_sf"/>
</dbReference>
<evidence type="ECO:0000313" key="3">
    <source>
        <dbReference type="EMBL" id="KAG8230595.1"/>
    </source>
</evidence>
<dbReference type="OrthoDB" id="5980806at2759"/>
<feature type="non-terminal residue" evidence="3">
    <location>
        <position position="1"/>
    </location>
</feature>
<evidence type="ECO:0000259" key="2">
    <source>
        <dbReference type="Pfam" id="PF22528"/>
    </source>
</evidence>
<dbReference type="InterPro" id="IPR055135">
    <property type="entry name" value="PRMT_dom"/>
</dbReference>
<proteinExistence type="predicted"/>
<dbReference type="Gene3D" id="2.70.160.11">
    <property type="entry name" value="Hnrnp arginine n-methyltransferase1"/>
    <property type="match status" value="1"/>
</dbReference>
<dbReference type="SUPFAM" id="SSF53335">
    <property type="entry name" value="S-adenosyl-L-methionine-dependent methyltransferases"/>
    <property type="match status" value="1"/>
</dbReference>
<sequence length="206" mass="22867">KTEDDESETWTRCFWRYSPGGSSQGHGIVVPFGATVCLAGIECHSLSLRYILHSNSYVHQNLNIPGIITATARNIHGDEEDPYDAEDLANLPGGFRQLVDPQEAVYVNFNDPEEIEDRLSGNLPEETLEVKVSKSGRLDAVAAWFVLDVDEDIKLTTAPGKGSCWEQAIYPLYPPIHVTEGQTLQYVVKCTGKKFLVTAKILEDNK</sequence>
<protein>
    <recommendedName>
        <fullName evidence="2">Protein arginine N-methyltransferase domain-containing protein</fullName>
    </recommendedName>
</protein>
<dbReference type="AlphaFoldDB" id="A0A8K0KBB2"/>